<comment type="caution">
    <text evidence="1">The sequence shown here is derived from an EMBL/GenBank/DDBJ whole genome shotgun (WGS) entry which is preliminary data.</text>
</comment>
<evidence type="ECO:0000313" key="1">
    <source>
        <dbReference type="EMBL" id="KXS33816.1"/>
    </source>
</evidence>
<reference evidence="1 2" key="2">
    <citation type="submission" date="2016-03" db="EMBL/GenBank/DDBJ databases">
        <title>New uncultured bacterium of the family Gallionellaceae from acid mine drainage: description and reconstruction of genome based on metagenomic analysis of microbial community.</title>
        <authorList>
            <person name="Kadnikov V."/>
            <person name="Ivasenko D."/>
            <person name="Beletsky A."/>
            <person name="Mardanov A."/>
            <person name="Danilova E."/>
            <person name="Pimenov N."/>
            <person name="Karnachuk O."/>
            <person name="Ravin N."/>
        </authorList>
    </citation>
    <scope>NUCLEOTIDE SEQUENCE [LARGE SCALE GENOMIC DNA]</scope>
    <source>
        <strain evidence="1">ShG14-8</strain>
    </source>
</reference>
<organism evidence="1 2">
    <name type="scientific">Candidatus Gallionella acididurans</name>
    <dbReference type="NCBI Taxonomy" id="1796491"/>
    <lineage>
        <taxon>Bacteria</taxon>
        <taxon>Pseudomonadati</taxon>
        <taxon>Pseudomonadota</taxon>
        <taxon>Betaproteobacteria</taxon>
        <taxon>Nitrosomonadales</taxon>
        <taxon>Gallionellaceae</taxon>
        <taxon>Gallionella</taxon>
    </lineage>
</organism>
<dbReference type="AlphaFoldDB" id="A0A139BXW1"/>
<gene>
    <name evidence="1" type="ORF">AWT59_0031</name>
</gene>
<dbReference type="Pfam" id="PF04392">
    <property type="entry name" value="ABC_sub_bind"/>
    <property type="match status" value="1"/>
</dbReference>
<name>A0A139BXW1_9PROT</name>
<sequence>MLWLLLPLHFSGYAADLRVLLVLSGNEAPYRTFATTFRQNLPADIHVSTQEYADSFSDSGRQIDLIVTVGELAAVSVIPHTGHPVLATMLTSFRYAELANNRQPGGELSAIFVDQPWGRQVSLLRAALPSRNRIGILLSPGTDWKTEQLRRLLLDRGATLVTQVADSSGTLSGDLERVLSRSDLLLAIPDNTIYNSSNIRDIILSSYRHGIPLVGLSQSYVNAGALCAVFSTLEQLAAQTGAAVIAYAKSGQLSGPQYPDSYSIAVNRQVARSLGIELPSLEAIRNQMDKTKGGEP</sequence>
<dbReference type="EMBL" id="LSLI01000001">
    <property type="protein sequence ID" value="KXS33816.1"/>
    <property type="molecule type" value="Genomic_DNA"/>
</dbReference>
<proteinExistence type="predicted"/>
<dbReference type="PANTHER" id="PTHR35271:SF1">
    <property type="entry name" value="ABC TRANSPORTER, SUBSTRATE-BINDING LIPOPROTEIN"/>
    <property type="match status" value="1"/>
</dbReference>
<dbReference type="Gene3D" id="3.40.50.2300">
    <property type="match status" value="2"/>
</dbReference>
<dbReference type="InterPro" id="IPR007487">
    <property type="entry name" value="ABC_transpt-TYRBP-like"/>
</dbReference>
<dbReference type="Proteomes" id="UP000070578">
    <property type="component" value="Unassembled WGS sequence"/>
</dbReference>
<accession>A0A139BXW1</accession>
<dbReference type="PATRIC" id="fig|1796491.3.peg.34"/>
<evidence type="ECO:0000313" key="2">
    <source>
        <dbReference type="Proteomes" id="UP000070578"/>
    </source>
</evidence>
<reference evidence="1 2" key="1">
    <citation type="submission" date="2016-02" db="EMBL/GenBank/DDBJ databases">
        <authorList>
            <person name="Wen L."/>
            <person name="He K."/>
            <person name="Yang H."/>
        </authorList>
    </citation>
    <scope>NUCLEOTIDE SEQUENCE [LARGE SCALE GENOMIC DNA]</scope>
    <source>
        <strain evidence="1">ShG14-8</strain>
    </source>
</reference>
<protein>
    <submittedName>
        <fullName evidence="1">ABC transporter substrate-binding protein</fullName>
    </submittedName>
</protein>
<dbReference type="PANTHER" id="PTHR35271">
    <property type="entry name" value="ABC TRANSPORTER, SUBSTRATE-BINDING LIPOPROTEIN-RELATED"/>
    <property type="match status" value="1"/>
</dbReference>